<dbReference type="GO" id="GO:0008239">
    <property type="term" value="F:dipeptidyl-peptidase activity"/>
    <property type="evidence" value="ECO:0007669"/>
    <property type="project" value="TreeGrafter"/>
</dbReference>
<reference evidence="3 4" key="1">
    <citation type="submission" date="2011-02" db="EMBL/GenBank/DDBJ databases">
        <authorList>
            <person name="Weinstock G."/>
            <person name="Sodergren E."/>
            <person name="Clifton S."/>
            <person name="Fulton L."/>
            <person name="Fulton B."/>
            <person name="Courtney L."/>
            <person name="Fronick C."/>
            <person name="Harrison M."/>
            <person name="Strong C."/>
            <person name="Farmer C."/>
            <person name="Delahaunty K."/>
            <person name="Markovic C."/>
            <person name="Hall O."/>
            <person name="Minx P."/>
            <person name="Tomlinson C."/>
            <person name="Mitreva M."/>
            <person name="Hou S."/>
            <person name="Chen J."/>
            <person name="Wollam A."/>
            <person name="Pepin K.H."/>
            <person name="Johnson M."/>
            <person name="Bhonagiri V."/>
            <person name="Zhang X."/>
            <person name="Suruliraj S."/>
            <person name="Warren W."/>
            <person name="Chinwalla A."/>
            <person name="Mardis E.R."/>
            <person name="Wilson R.K."/>
        </authorList>
    </citation>
    <scope>NUCLEOTIDE SEQUENCE [LARGE SCALE GENOMIC DNA]</scope>
    <source>
        <strain evidence="3 4">YIT 12057</strain>
    </source>
</reference>
<protein>
    <submittedName>
        <fullName evidence="3">Peptidase, S9A/B/C family, catalytic domain protein</fullName>
    </submittedName>
</protein>
<feature type="domain" description="Peptidase S9 prolyl oligopeptidase catalytic" evidence="1">
    <location>
        <begin position="562"/>
        <end position="756"/>
    </location>
</feature>
<keyword evidence="4" id="KW-1185">Reference proteome</keyword>
<dbReference type="MEROPS" id="S09.017"/>
<dbReference type="Proteomes" id="UP000003416">
    <property type="component" value="Unassembled WGS sequence"/>
</dbReference>
<evidence type="ECO:0000313" key="3">
    <source>
        <dbReference type="EMBL" id="EGF56467.1"/>
    </source>
</evidence>
<evidence type="ECO:0000259" key="1">
    <source>
        <dbReference type="Pfam" id="PF00326"/>
    </source>
</evidence>
<dbReference type="STRING" id="763034.HMPREF9446_02242"/>
<proteinExistence type="predicted"/>
<dbReference type="InterPro" id="IPR001375">
    <property type="entry name" value="Peptidase_S9_cat"/>
</dbReference>
<accession>F3PU22</accession>
<gene>
    <name evidence="3" type="ORF">HMPREF9446_02242</name>
</gene>
<dbReference type="InterPro" id="IPR002469">
    <property type="entry name" value="Peptidase_S9B_N"/>
</dbReference>
<dbReference type="PANTHER" id="PTHR11731:SF193">
    <property type="entry name" value="DIPEPTIDYL PEPTIDASE 9"/>
    <property type="match status" value="1"/>
</dbReference>
<dbReference type="InterPro" id="IPR050278">
    <property type="entry name" value="Serine_Prot_S9B/DPPIV"/>
</dbReference>
<evidence type="ECO:0000313" key="4">
    <source>
        <dbReference type="Proteomes" id="UP000003416"/>
    </source>
</evidence>
<dbReference type="SUPFAM" id="SSF82171">
    <property type="entry name" value="DPP6 N-terminal domain-like"/>
    <property type="match status" value="1"/>
</dbReference>
<dbReference type="Pfam" id="PF00326">
    <property type="entry name" value="Peptidase_S9"/>
    <property type="match status" value="1"/>
</dbReference>
<dbReference type="Pfam" id="PF00930">
    <property type="entry name" value="DPPIV_N"/>
    <property type="match status" value="1"/>
</dbReference>
<dbReference type="eggNOG" id="COG1506">
    <property type="taxonomic scope" value="Bacteria"/>
</dbReference>
<dbReference type="HOGENOM" id="CLU_006105_2_0_10"/>
<dbReference type="Gene3D" id="2.140.10.30">
    <property type="entry name" value="Dipeptidylpeptidase IV, N-terminal domain"/>
    <property type="match status" value="1"/>
</dbReference>
<dbReference type="GO" id="GO:0006508">
    <property type="term" value="P:proteolysis"/>
    <property type="evidence" value="ECO:0007669"/>
    <property type="project" value="InterPro"/>
</dbReference>
<dbReference type="Gene3D" id="3.40.50.1820">
    <property type="entry name" value="alpha/beta hydrolase"/>
    <property type="match status" value="1"/>
</dbReference>
<feature type="domain" description="Dipeptidylpeptidase IV N-terminal" evidence="2">
    <location>
        <begin position="124"/>
        <end position="472"/>
    </location>
</feature>
<dbReference type="GO" id="GO:0008236">
    <property type="term" value="F:serine-type peptidase activity"/>
    <property type="evidence" value="ECO:0007669"/>
    <property type="project" value="InterPro"/>
</dbReference>
<name>F3PU22_9BACE</name>
<comment type="caution">
    <text evidence="3">The sequence shown here is derived from an EMBL/GenBank/DDBJ whole genome shotgun (WGS) entry which is preliminary data.</text>
</comment>
<dbReference type="InterPro" id="IPR029058">
    <property type="entry name" value="AB_hydrolase_fold"/>
</dbReference>
<dbReference type="PANTHER" id="PTHR11731">
    <property type="entry name" value="PROTEASE FAMILY S9B,C DIPEPTIDYL-PEPTIDASE IV-RELATED"/>
    <property type="match status" value="1"/>
</dbReference>
<organism evidence="3 4">
    <name type="scientific">Bacteroides fluxus YIT 12057</name>
    <dbReference type="NCBI Taxonomy" id="763034"/>
    <lineage>
        <taxon>Bacteria</taxon>
        <taxon>Pseudomonadati</taxon>
        <taxon>Bacteroidota</taxon>
        <taxon>Bacteroidia</taxon>
        <taxon>Bacteroidales</taxon>
        <taxon>Bacteroidaceae</taxon>
        <taxon>Bacteroides</taxon>
    </lineage>
</organism>
<dbReference type="EMBL" id="AFBN01000040">
    <property type="protein sequence ID" value="EGF56467.1"/>
    <property type="molecule type" value="Genomic_DNA"/>
</dbReference>
<sequence length="759" mass="85759">MINNMNTKIINKGILALLLAVPALFTINVMAQELKRPTLEDLIPGGKTYRTAENLQGLQWWGDLCIISGKDEAKAVNPKTGKETVLFTRETVNRALKDAGLKEMPHLNNLKYPWAGCTETLLPSTQRYAVYNWQTGAITGRDDLPKEPAANYDYNTASRNLAYTVKNNLYVNGHCVSVEPEGIVCGQSVHRNEFGISKGTFWSPAGNLLAFYRMNESMVTSYPLVDITARTAVVDPIRYPMAGMASHQVQVGIYNPTTQKTIYLNTGDPTDRYFTNIAWAPDGKSLYLIELNRDQNHSRLCQYNAETGELQRVLIEEKHDKYVEPQHPILFLPWDETKFIYQSQRDGYNHLYLYDLAKLSAAHRSASPDTEEAEKIWKQIKKAGSGKDIKEAVGVQLTQGDWLVQEILGFNEKKKEIIFTATKESPLQSNTYKVNANNGKITAVGNSEGVHSPLLSASGEYLIDRYSTPRIPRNIDIVSTRNHATVNLLTAKNPYEGYEMPDIEVGTLKAADGKTDLYYRIIKPANFDPAKKYPAIIYVYGGPHAQMITNGWMNAARGWDLYMANKGYIMFSLDNRGSSNRGLEFENATFRQLGIEEGKDQVKGVEYLRSLPYVDGNRIGVHGWSFGGHMTTALMLRYPEIFKVGVAGGPVIDWGYYEVMYGERYMDTPQSNPEGYRQCNLKNLAGNLKGHLLIIHDDHDDTCVPQHTLSFMKACVDARTYPDLFIYPTHKHNVQGRDRVHLHEKITRYFEDYLGNCEF</sequence>
<dbReference type="SUPFAM" id="SSF53474">
    <property type="entry name" value="alpha/beta-Hydrolases"/>
    <property type="match status" value="1"/>
</dbReference>
<evidence type="ECO:0000259" key="2">
    <source>
        <dbReference type="Pfam" id="PF00930"/>
    </source>
</evidence>
<dbReference type="AlphaFoldDB" id="F3PU22"/>